<dbReference type="InterPro" id="IPR029044">
    <property type="entry name" value="Nucleotide-diphossugar_trans"/>
</dbReference>
<reference evidence="2 3" key="1">
    <citation type="submission" date="2018-06" db="EMBL/GenBank/DDBJ databases">
        <title>Genomic Encyclopedia of Archaeal and Bacterial Type Strains, Phase II (KMG-II): from individual species to whole genera.</title>
        <authorList>
            <person name="Goeker M."/>
        </authorList>
    </citation>
    <scope>NUCLEOTIDE SEQUENCE [LARGE SCALE GENOMIC DNA]</scope>
    <source>
        <strain evidence="2 3">DSM 22011</strain>
    </source>
</reference>
<dbReference type="InterPro" id="IPR005069">
    <property type="entry name" value="Nucl-diP-sugar_transferase"/>
</dbReference>
<keyword evidence="3" id="KW-1185">Reference proteome</keyword>
<evidence type="ECO:0000313" key="3">
    <source>
        <dbReference type="Proteomes" id="UP000249165"/>
    </source>
</evidence>
<dbReference type="EMBL" id="QLMG01000002">
    <property type="protein sequence ID" value="RAK23015.1"/>
    <property type="molecule type" value="Genomic_DNA"/>
</dbReference>
<sequence length="261" mass="29757">MATEFEIITCADAQFYDILRVFERNIHSVMGRYPVVFDLGLTNDQKKQIKSPLVSIEVAQGYNLVNADGFIRTIHKPTAIGHVLNSGRPCLYLDADMLLTEPILARDFQGADLAVTPRHPNELARDNLQKNGEINAGFLYFSGSDCARAMLDRWHDLCATTDFSDQRAMSHLLKGWSLERIGVRQHRGGLSVVALDPRVFNDTGRRTGKVLHFKNLGRRSRKRREWLQWAWCIRLLPKLVRALVRARRSRLKAAPQSKVHT</sequence>
<gene>
    <name evidence="2" type="ORF">ATI53_1002195</name>
</gene>
<evidence type="ECO:0000313" key="2">
    <source>
        <dbReference type="EMBL" id="RAK23015.1"/>
    </source>
</evidence>
<feature type="domain" description="Nucleotide-diphospho-sugar transferase" evidence="1">
    <location>
        <begin position="75"/>
        <end position="208"/>
    </location>
</feature>
<dbReference type="AlphaFoldDB" id="A0A327YTG1"/>
<dbReference type="Pfam" id="PF03407">
    <property type="entry name" value="Nucleotid_trans"/>
    <property type="match status" value="1"/>
</dbReference>
<dbReference type="Proteomes" id="UP000249165">
    <property type="component" value="Unassembled WGS sequence"/>
</dbReference>
<dbReference type="Gene3D" id="3.90.550.10">
    <property type="entry name" value="Spore Coat Polysaccharide Biosynthesis Protein SpsA, Chain A"/>
    <property type="match status" value="1"/>
</dbReference>
<keyword evidence="2" id="KW-0808">Transferase</keyword>
<protein>
    <submittedName>
        <fullName evidence="2">Nucleotide-diphospho-sugar transferase</fullName>
    </submittedName>
</protein>
<name>A0A327YTG1_9RHOB</name>
<evidence type="ECO:0000259" key="1">
    <source>
        <dbReference type="Pfam" id="PF03407"/>
    </source>
</evidence>
<comment type="caution">
    <text evidence="2">The sequence shown here is derived from an EMBL/GenBank/DDBJ whole genome shotgun (WGS) entry which is preliminary data.</text>
</comment>
<accession>A0A327YTG1</accession>
<dbReference type="SUPFAM" id="SSF53448">
    <property type="entry name" value="Nucleotide-diphospho-sugar transferases"/>
    <property type="match status" value="1"/>
</dbReference>
<dbReference type="GO" id="GO:0016740">
    <property type="term" value="F:transferase activity"/>
    <property type="evidence" value="ECO:0007669"/>
    <property type="project" value="UniProtKB-KW"/>
</dbReference>
<proteinExistence type="predicted"/>
<organism evidence="2 3">
    <name type="scientific">Salipiger aestuarii</name>
    <dbReference type="NCBI Taxonomy" id="568098"/>
    <lineage>
        <taxon>Bacteria</taxon>
        <taxon>Pseudomonadati</taxon>
        <taxon>Pseudomonadota</taxon>
        <taxon>Alphaproteobacteria</taxon>
        <taxon>Rhodobacterales</taxon>
        <taxon>Roseobacteraceae</taxon>
        <taxon>Salipiger</taxon>
    </lineage>
</organism>
<dbReference type="RefSeq" id="WP_009504961.1">
    <property type="nucleotide sequence ID" value="NZ_LIGL01000010.1"/>
</dbReference>